<reference evidence="2" key="1">
    <citation type="journal article" date="2014" name="Front. Microbiol.">
        <title>High frequency of phylogenetically diverse reductive dehalogenase-homologous genes in deep subseafloor sedimentary metagenomes.</title>
        <authorList>
            <person name="Kawai M."/>
            <person name="Futagami T."/>
            <person name="Toyoda A."/>
            <person name="Takaki Y."/>
            <person name="Nishi S."/>
            <person name="Hori S."/>
            <person name="Arai W."/>
            <person name="Tsubouchi T."/>
            <person name="Morono Y."/>
            <person name="Uchiyama I."/>
            <person name="Ito T."/>
            <person name="Fujiyama A."/>
            <person name="Inagaki F."/>
            <person name="Takami H."/>
        </authorList>
    </citation>
    <scope>NUCLEOTIDE SEQUENCE</scope>
    <source>
        <strain evidence="2">Expedition CK06-06</strain>
    </source>
</reference>
<name>X1GZ59_9ZZZZ</name>
<gene>
    <name evidence="2" type="ORF">S03H2_46334</name>
</gene>
<comment type="caution">
    <text evidence="2">The sequence shown here is derived from an EMBL/GenBank/DDBJ whole genome shotgun (WGS) entry which is preliminary data.</text>
</comment>
<feature type="transmembrane region" description="Helical" evidence="1">
    <location>
        <begin position="31"/>
        <end position="48"/>
    </location>
</feature>
<dbReference type="EMBL" id="BARU01029082">
    <property type="protein sequence ID" value="GAH63196.1"/>
    <property type="molecule type" value="Genomic_DNA"/>
</dbReference>
<keyword evidence="1" id="KW-0812">Transmembrane</keyword>
<protein>
    <submittedName>
        <fullName evidence="2">Uncharacterized protein</fullName>
    </submittedName>
</protein>
<feature type="non-terminal residue" evidence="2">
    <location>
        <position position="1"/>
    </location>
</feature>
<evidence type="ECO:0000256" key="1">
    <source>
        <dbReference type="SAM" id="Phobius"/>
    </source>
</evidence>
<keyword evidence="1" id="KW-1133">Transmembrane helix</keyword>
<proteinExistence type="predicted"/>
<sequence length="57" mass="6616">VLFALSVILFIRLLWVWHAGGLIPKVNVLGLMFTLITGFQSLFFAMWFDMENNKDLK</sequence>
<organism evidence="2">
    <name type="scientific">marine sediment metagenome</name>
    <dbReference type="NCBI Taxonomy" id="412755"/>
    <lineage>
        <taxon>unclassified sequences</taxon>
        <taxon>metagenomes</taxon>
        <taxon>ecological metagenomes</taxon>
    </lineage>
</organism>
<accession>X1GZ59</accession>
<dbReference type="AlphaFoldDB" id="X1GZ59"/>
<keyword evidence="1" id="KW-0472">Membrane</keyword>
<evidence type="ECO:0000313" key="2">
    <source>
        <dbReference type="EMBL" id="GAH63196.1"/>
    </source>
</evidence>